<dbReference type="EMBL" id="CP093547">
    <property type="protein sequence ID" value="UNP28180.1"/>
    <property type="molecule type" value="Genomic_DNA"/>
</dbReference>
<dbReference type="InterPro" id="IPR016181">
    <property type="entry name" value="Acyl_CoA_acyltransferase"/>
</dbReference>
<keyword evidence="2" id="KW-0808">Transferase</keyword>
<proteinExistence type="predicted"/>
<gene>
    <name evidence="2" type="ORF">MOV92_16975</name>
</gene>
<feature type="domain" description="BioF2-like acetyltransferase" evidence="1">
    <location>
        <begin position="179"/>
        <end position="325"/>
    </location>
</feature>
<evidence type="ECO:0000313" key="3">
    <source>
        <dbReference type="Proteomes" id="UP000829194"/>
    </source>
</evidence>
<dbReference type="EC" id="2.3.1.-" evidence="2"/>
<organism evidence="2 3">
    <name type="scientific">Lysobacter gummosus</name>
    <dbReference type="NCBI Taxonomy" id="262324"/>
    <lineage>
        <taxon>Bacteria</taxon>
        <taxon>Pseudomonadati</taxon>
        <taxon>Pseudomonadota</taxon>
        <taxon>Gammaproteobacteria</taxon>
        <taxon>Lysobacterales</taxon>
        <taxon>Lysobacteraceae</taxon>
        <taxon>Lysobacter</taxon>
    </lineage>
</organism>
<dbReference type="Proteomes" id="UP000829194">
    <property type="component" value="Chromosome"/>
</dbReference>
<dbReference type="RefSeq" id="WP_057943806.1">
    <property type="nucleotide sequence ID" value="NZ_CP011131.1"/>
</dbReference>
<keyword evidence="3" id="KW-1185">Reference proteome</keyword>
<evidence type="ECO:0000313" key="2">
    <source>
        <dbReference type="EMBL" id="UNP28180.1"/>
    </source>
</evidence>
<sequence>MSIADDTYTATVETDVAKALPRWQGWIESGAITSVFQTTHWLAAWYATLGAQAGRTPLLASIARRSDGRTVMALPLVREERDGLIRIAFADAGVTDYAAPLWMPDCPDDGEAVRAMFGALRRALPRADLWTIEKMPERIGDRPNPLRRLPGTRQSALFGNPATIGEDFEAWRFSREKTHRKELERSWRVFTRHPDARFEQVADVEHAMQVMDALEIHQRSAIHGKGWAYILDEPGYRDFYRTLIRQGLPSGEVILTALTAGEEVVAALLGLRRDTEYAMIRIGNAAGEWRNCSPGRVVIERTMAALHAQGVRRFDFTIGDYAYKRGFMPDQLDLFDSTIALSWRGLPRSGQVALKHRAKQWLAAHPQLRERLSAMKSRRPNRDQ</sequence>
<dbReference type="GO" id="GO:0016746">
    <property type="term" value="F:acyltransferase activity"/>
    <property type="evidence" value="ECO:0007669"/>
    <property type="project" value="UniProtKB-KW"/>
</dbReference>
<dbReference type="InterPro" id="IPR038740">
    <property type="entry name" value="BioF2-like_GNAT_dom"/>
</dbReference>
<dbReference type="Gene3D" id="3.40.630.30">
    <property type="match status" value="1"/>
</dbReference>
<evidence type="ECO:0000259" key="1">
    <source>
        <dbReference type="Pfam" id="PF13480"/>
    </source>
</evidence>
<accession>A0ABY3X887</accession>
<dbReference type="SUPFAM" id="SSF55729">
    <property type="entry name" value="Acyl-CoA N-acyltransferases (Nat)"/>
    <property type="match status" value="1"/>
</dbReference>
<keyword evidence="2" id="KW-0012">Acyltransferase</keyword>
<name>A0ABY3X887_9GAMM</name>
<dbReference type="Pfam" id="PF13480">
    <property type="entry name" value="Acetyltransf_6"/>
    <property type="match status" value="1"/>
</dbReference>
<reference evidence="2 3" key="1">
    <citation type="submission" date="2022-03" db="EMBL/GenBank/DDBJ databases">
        <title>Complete genome sequence of Lysobacter capsici VKM B-2533 and Lysobacter gummosus 10.1.1, promising sources of lytic agents.</title>
        <authorList>
            <person name="Tarlachkov S.V."/>
            <person name="Kudryakova I.V."/>
            <person name="Afoshin A.S."/>
            <person name="Leontyevskaya E.A."/>
            <person name="Leontyevskaya N.V."/>
        </authorList>
    </citation>
    <scope>NUCLEOTIDE SEQUENCE [LARGE SCALE GENOMIC DNA]</scope>
    <source>
        <strain evidence="2 3">10.1.1</strain>
    </source>
</reference>
<protein>
    <submittedName>
        <fullName evidence="2">GNAT family N-acetyltransferase</fullName>
        <ecNumber evidence="2">2.3.1.-</ecNumber>
    </submittedName>
</protein>